<evidence type="ECO:0000313" key="1">
    <source>
        <dbReference type="EMBL" id="KIL71220.1"/>
    </source>
</evidence>
<organism evidence="1 2">
    <name type="scientific">Amanita muscaria (strain Koide BX008)</name>
    <dbReference type="NCBI Taxonomy" id="946122"/>
    <lineage>
        <taxon>Eukaryota</taxon>
        <taxon>Fungi</taxon>
        <taxon>Dikarya</taxon>
        <taxon>Basidiomycota</taxon>
        <taxon>Agaricomycotina</taxon>
        <taxon>Agaricomycetes</taxon>
        <taxon>Agaricomycetidae</taxon>
        <taxon>Agaricales</taxon>
        <taxon>Pluteineae</taxon>
        <taxon>Amanitaceae</taxon>
        <taxon>Amanita</taxon>
    </lineage>
</organism>
<dbReference type="EMBL" id="KN818222">
    <property type="protein sequence ID" value="KIL71220.1"/>
    <property type="molecule type" value="Genomic_DNA"/>
</dbReference>
<accession>A0A0C2T5M3</accession>
<sequence length="117" mass="13139">VTIQFKYSSVSNIDLTLFVQKGSVINVNHIISIDLHLVQIWGHGHRHLKDVPQGPQHSLQASLSDIKQVALLEDSFMRNSHEDVRETICRNAIDRGIASSSVDARLTETCEVHDELD</sequence>
<feature type="non-terminal residue" evidence="1">
    <location>
        <position position="1"/>
    </location>
</feature>
<dbReference type="HOGENOM" id="CLU_2090423_0_0_1"/>
<proteinExistence type="predicted"/>
<protein>
    <submittedName>
        <fullName evidence="1">Uncharacterized protein</fullName>
    </submittedName>
</protein>
<reference evidence="1 2" key="1">
    <citation type="submission" date="2014-04" db="EMBL/GenBank/DDBJ databases">
        <title>Evolutionary Origins and Diversification of the Mycorrhizal Mutualists.</title>
        <authorList>
            <consortium name="DOE Joint Genome Institute"/>
            <consortium name="Mycorrhizal Genomics Consortium"/>
            <person name="Kohler A."/>
            <person name="Kuo A."/>
            <person name="Nagy L.G."/>
            <person name="Floudas D."/>
            <person name="Copeland A."/>
            <person name="Barry K.W."/>
            <person name="Cichocki N."/>
            <person name="Veneault-Fourrey C."/>
            <person name="LaButti K."/>
            <person name="Lindquist E.A."/>
            <person name="Lipzen A."/>
            <person name="Lundell T."/>
            <person name="Morin E."/>
            <person name="Murat C."/>
            <person name="Riley R."/>
            <person name="Ohm R."/>
            <person name="Sun H."/>
            <person name="Tunlid A."/>
            <person name="Henrissat B."/>
            <person name="Grigoriev I.V."/>
            <person name="Hibbett D.S."/>
            <person name="Martin F."/>
        </authorList>
    </citation>
    <scope>NUCLEOTIDE SEQUENCE [LARGE SCALE GENOMIC DNA]</scope>
    <source>
        <strain evidence="1 2">Koide BX008</strain>
    </source>
</reference>
<keyword evidence="2" id="KW-1185">Reference proteome</keyword>
<name>A0A0C2T5M3_AMAMK</name>
<dbReference type="Proteomes" id="UP000054549">
    <property type="component" value="Unassembled WGS sequence"/>
</dbReference>
<dbReference type="InParanoid" id="A0A0C2T5M3"/>
<dbReference type="AlphaFoldDB" id="A0A0C2T5M3"/>
<evidence type="ECO:0000313" key="2">
    <source>
        <dbReference type="Proteomes" id="UP000054549"/>
    </source>
</evidence>
<gene>
    <name evidence="1" type="ORF">M378DRAFT_154718</name>
</gene>